<evidence type="ECO:0000313" key="1">
    <source>
        <dbReference type="EMBL" id="JAE03243.1"/>
    </source>
</evidence>
<organism evidence="1">
    <name type="scientific">Arundo donax</name>
    <name type="common">Giant reed</name>
    <name type="synonym">Donax arundinaceus</name>
    <dbReference type="NCBI Taxonomy" id="35708"/>
    <lineage>
        <taxon>Eukaryota</taxon>
        <taxon>Viridiplantae</taxon>
        <taxon>Streptophyta</taxon>
        <taxon>Embryophyta</taxon>
        <taxon>Tracheophyta</taxon>
        <taxon>Spermatophyta</taxon>
        <taxon>Magnoliopsida</taxon>
        <taxon>Liliopsida</taxon>
        <taxon>Poales</taxon>
        <taxon>Poaceae</taxon>
        <taxon>PACMAD clade</taxon>
        <taxon>Arundinoideae</taxon>
        <taxon>Arundineae</taxon>
        <taxon>Arundo</taxon>
    </lineage>
</organism>
<dbReference type="EMBL" id="GBRH01194653">
    <property type="protein sequence ID" value="JAE03243.1"/>
    <property type="molecule type" value="Transcribed_RNA"/>
</dbReference>
<sequence length="43" mass="4961">MHIDVCNFWEGFCSCSHSQASWKTQLQHAVEIHYLCIGCFATK</sequence>
<protein>
    <submittedName>
        <fullName evidence="1">Uncharacterized protein</fullName>
    </submittedName>
</protein>
<reference evidence="1" key="1">
    <citation type="submission" date="2014-09" db="EMBL/GenBank/DDBJ databases">
        <authorList>
            <person name="Magalhaes I.L.F."/>
            <person name="Oliveira U."/>
            <person name="Santos F.R."/>
            <person name="Vidigal T.H.D.A."/>
            <person name="Brescovit A.D."/>
            <person name="Santos A.J."/>
        </authorList>
    </citation>
    <scope>NUCLEOTIDE SEQUENCE</scope>
    <source>
        <tissue evidence="1">Shoot tissue taken approximately 20 cm above the soil surface</tissue>
    </source>
</reference>
<reference evidence="1" key="2">
    <citation type="journal article" date="2015" name="Data Brief">
        <title>Shoot transcriptome of the giant reed, Arundo donax.</title>
        <authorList>
            <person name="Barrero R.A."/>
            <person name="Guerrero F.D."/>
            <person name="Moolhuijzen P."/>
            <person name="Goolsby J.A."/>
            <person name="Tidwell J."/>
            <person name="Bellgard S.E."/>
            <person name="Bellgard M.I."/>
        </authorList>
    </citation>
    <scope>NUCLEOTIDE SEQUENCE</scope>
    <source>
        <tissue evidence="1">Shoot tissue taken approximately 20 cm above the soil surface</tissue>
    </source>
</reference>
<accession>A0A0A9F4N3</accession>
<proteinExistence type="predicted"/>
<dbReference type="AlphaFoldDB" id="A0A0A9F4N3"/>
<name>A0A0A9F4N3_ARUDO</name>